<reference evidence="3 4" key="1">
    <citation type="journal article" date="2018" name="Nat. Ecol. Evol.">
        <title>Pezizomycetes genomes reveal the molecular basis of ectomycorrhizal truffle lifestyle.</title>
        <authorList>
            <person name="Murat C."/>
            <person name="Payen T."/>
            <person name="Noel B."/>
            <person name="Kuo A."/>
            <person name="Morin E."/>
            <person name="Chen J."/>
            <person name="Kohler A."/>
            <person name="Krizsan K."/>
            <person name="Balestrini R."/>
            <person name="Da Silva C."/>
            <person name="Montanini B."/>
            <person name="Hainaut M."/>
            <person name="Levati E."/>
            <person name="Barry K.W."/>
            <person name="Belfiori B."/>
            <person name="Cichocki N."/>
            <person name="Clum A."/>
            <person name="Dockter R.B."/>
            <person name="Fauchery L."/>
            <person name="Guy J."/>
            <person name="Iotti M."/>
            <person name="Le Tacon F."/>
            <person name="Lindquist E.A."/>
            <person name="Lipzen A."/>
            <person name="Malagnac F."/>
            <person name="Mello A."/>
            <person name="Molinier V."/>
            <person name="Miyauchi S."/>
            <person name="Poulain J."/>
            <person name="Riccioni C."/>
            <person name="Rubini A."/>
            <person name="Sitrit Y."/>
            <person name="Splivallo R."/>
            <person name="Traeger S."/>
            <person name="Wang M."/>
            <person name="Zifcakova L."/>
            <person name="Wipf D."/>
            <person name="Zambonelli A."/>
            <person name="Paolocci F."/>
            <person name="Nowrousian M."/>
            <person name="Ottonello S."/>
            <person name="Baldrian P."/>
            <person name="Spatafora J.W."/>
            <person name="Henrissat B."/>
            <person name="Nagy L.G."/>
            <person name="Aury J.M."/>
            <person name="Wincker P."/>
            <person name="Grigoriev I.V."/>
            <person name="Bonfante P."/>
            <person name="Martin F.M."/>
        </authorList>
    </citation>
    <scope>NUCLEOTIDE SEQUENCE [LARGE SCALE GENOMIC DNA]</scope>
    <source>
        <strain evidence="3 4">RN42</strain>
    </source>
</reference>
<sequence length="137" mass="15610">MSSVSFVPFRLPDFVLLRFLFCSSGCPGVGLRDRDGCRALVFFHSWPFALRSFLRAFLWTSDMLLSGSHPAGTSPTWPLPVAFDRGLFVLVVPIRIGFFSGRRPRHRADCTIFLFFWLFVSFTFVGVFYVPSFPIIS</sequence>
<feature type="transmembrane region" description="Helical" evidence="1">
    <location>
        <begin position="15"/>
        <end position="32"/>
    </location>
</feature>
<gene>
    <name evidence="3" type="ORF">BJ508DRAFT_21573</name>
</gene>
<evidence type="ECO:0000313" key="4">
    <source>
        <dbReference type="Proteomes" id="UP000275078"/>
    </source>
</evidence>
<keyword evidence="1" id="KW-1133">Transmembrane helix</keyword>
<keyword evidence="1" id="KW-0812">Transmembrane</keyword>
<evidence type="ECO:0000256" key="1">
    <source>
        <dbReference type="SAM" id="Phobius"/>
    </source>
</evidence>
<feature type="transmembrane region" description="Helical" evidence="1">
    <location>
        <begin position="39"/>
        <end position="59"/>
    </location>
</feature>
<keyword evidence="4" id="KW-1185">Reference proteome</keyword>
<feature type="signal peptide" evidence="2">
    <location>
        <begin position="1"/>
        <end position="25"/>
    </location>
</feature>
<feature type="chain" id="PRO_5018217904" evidence="2">
    <location>
        <begin position="26"/>
        <end position="137"/>
    </location>
</feature>
<accession>A0A3N4HSF7</accession>
<dbReference type="AlphaFoldDB" id="A0A3N4HSF7"/>
<dbReference type="EMBL" id="ML119764">
    <property type="protein sequence ID" value="RPA75428.1"/>
    <property type="molecule type" value="Genomic_DNA"/>
</dbReference>
<protein>
    <submittedName>
        <fullName evidence="3">Uncharacterized protein</fullName>
    </submittedName>
</protein>
<proteinExistence type="predicted"/>
<feature type="transmembrane region" description="Helical" evidence="1">
    <location>
        <begin position="110"/>
        <end position="130"/>
    </location>
</feature>
<feature type="transmembrane region" description="Helical" evidence="1">
    <location>
        <begin position="79"/>
        <end position="98"/>
    </location>
</feature>
<name>A0A3N4HSF7_ASCIM</name>
<evidence type="ECO:0000313" key="3">
    <source>
        <dbReference type="EMBL" id="RPA75428.1"/>
    </source>
</evidence>
<dbReference type="Proteomes" id="UP000275078">
    <property type="component" value="Unassembled WGS sequence"/>
</dbReference>
<keyword evidence="2" id="KW-0732">Signal</keyword>
<organism evidence="3 4">
    <name type="scientific">Ascobolus immersus RN42</name>
    <dbReference type="NCBI Taxonomy" id="1160509"/>
    <lineage>
        <taxon>Eukaryota</taxon>
        <taxon>Fungi</taxon>
        <taxon>Dikarya</taxon>
        <taxon>Ascomycota</taxon>
        <taxon>Pezizomycotina</taxon>
        <taxon>Pezizomycetes</taxon>
        <taxon>Pezizales</taxon>
        <taxon>Ascobolaceae</taxon>
        <taxon>Ascobolus</taxon>
    </lineage>
</organism>
<evidence type="ECO:0000256" key="2">
    <source>
        <dbReference type="SAM" id="SignalP"/>
    </source>
</evidence>
<keyword evidence="1" id="KW-0472">Membrane</keyword>